<feature type="compositionally biased region" description="Basic and acidic residues" evidence="1">
    <location>
        <begin position="169"/>
        <end position="186"/>
    </location>
</feature>
<accession>A0A645EBU3</accession>
<evidence type="ECO:0000256" key="1">
    <source>
        <dbReference type="SAM" id="MobiDB-lite"/>
    </source>
</evidence>
<proteinExistence type="predicted"/>
<protein>
    <submittedName>
        <fullName evidence="2">Uncharacterized protein</fullName>
    </submittedName>
</protein>
<comment type="caution">
    <text evidence="2">The sequence shown here is derived from an EMBL/GenBank/DDBJ whole genome shotgun (WGS) entry which is preliminary data.</text>
</comment>
<organism evidence="2">
    <name type="scientific">bioreactor metagenome</name>
    <dbReference type="NCBI Taxonomy" id="1076179"/>
    <lineage>
        <taxon>unclassified sequences</taxon>
        <taxon>metagenomes</taxon>
        <taxon>ecological metagenomes</taxon>
    </lineage>
</organism>
<gene>
    <name evidence="2" type="ORF">SDC9_146145</name>
</gene>
<feature type="region of interest" description="Disordered" evidence="1">
    <location>
        <begin position="166"/>
        <end position="186"/>
    </location>
</feature>
<dbReference type="EMBL" id="VSSQ01045076">
    <property type="protein sequence ID" value="MPM98955.1"/>
    <property type="molecule type" value="Genomic_DNA"/>
</dbReference>
<reference evidence="2" key="1">
    <citation type="submission" date="2019-08" db="EMBL/GenBank/DDBJ databases">
        <authorList>
            <person name="Kucharzyk K."/>
            <person name="Murdoch R.W."/>
            <person name="Higgins S."/>
            <person name="Loffler F."/>
        </authorList>
    </citation>
    <scope>NUCLEOTIDE SEQUENCE</scope>
</reference>
<feature type="region of interest" description="Disordered" evidence="1">
    <location>
        <begin position="1"/>
        <end position="26"/>
    </location>
</feature>
<name>A0A645EBU3_9ZZZZ</name>
<sequence length="186" mass="20769">MPHRAQVGGVVRRSNPACGHRHSQPGGLRIVDRRAKRRLPLARVRREHRIQPVLHQRHHRQPQGRALQPPLHRAARLCGGAAGRDGHFGPRRRAARGAHVPCERVGHAIYGGADRRQGGVPRPGAGRQVGLRADRGRGRDLCRRRAHRLADAARLYEARRPAFFQAQPHGDRRLRLPASHDHGLPG</sequence>
<evidence type="ECO:0000313" key="2">
    <source>
        <dbReference type="EMBL" id="MPM98955.1"/>
    </source>
</evidence>
<dbReference type="AlphaFoldDB" id="A0A645EBU3"/>